<dbReference type="EMBL" id="QJKJ01004854">
    <property type="protein sequence ID" value="RDX92526.1"/>
    <property type="molecule type" value="Genomic_DNA"/>
</dbReference>
<proteinExistence type="predicted"/>
<dbReference type="Proteomes" id="UP000257109">
    <property type="component" value="Unassembled WGS sequence"/>
</dbReference>
<evidence type="ECO:0000313" key="1">
    <source>
        <dbReference type="EMBL" id="RDX92526.1"/>
    </source>
</evidence>
<feature type="non-terminal residue" evidence="1">
    <location>
        <position position="1"/>
    </location>
</feature>
<keyword evidence="2" id="KW-1185">Reference proteome</keyword>
<name>A0A371GPW6_MUCPR</name>
<gene>
    <name evidence="1" type="ORF">CR513_25328</name>
</gene>
<sequence>GFPTPASNVGVYPAWQKQCEEGRSPLFSGFDPIKDEKKEERRAPIVTFVKKIKAHLLRSYGVGFFVCSSINNEYLAELKIRDNLKGLIVRMFYYFGLHFNLARNNYFGLHFNLARNPYYINSYLFATNNNLSGFIHHKYNALRTTLLQQEKTHVERLLKPIKSTWKEKGISIVSYG</sequence>
<protein>
    <submittedName>
        <fullName evidence="1">Uncharacterized protein</fullName>
    </submittedName>
</protein>
<dbReference type="AlphaFoldDB" id="A0A371GPW6"/>
<accession>A0A371GPW6</accession>
<organism evidence="1 2">
    <name type="scientific">Mucuna pruriens</name>
    <name type="common">Velvet bean</name>
    <name type="synonym">Dolichos pruriens</name>
    <dbReference type="NCBI Taxonomy" id="157652"/>
    <lineage>
        <taxon>Eukaryota</taxon>
        <taxon>Viridiplantae</taxon>
        <taxon>Streptophyta</taxon>
        <taxon>Embryophyta</taxon>
        <taxon>Tracheophyta</taxon>
        <taxon>Spermatophyta</taxon>
        <taxon>Magnoliopsida</taxon>
        <taxon>eudicotyledons</taxon>
        <taxon>Gunneridae</taxon>
        <taxon>Pentapetalae</taxon>
        <taxon>rosids</taxon>
        <taxon>fabids</taxon>
        <taxon>Fabales</taxon>
        <taxon>Fabaceae</taxon>
        <taxon>Papilionoideae</taxon>
        <taxon>50 kb inversion clade</taxon>
        <taxon>NPAAA clade</taxon>
        <taxon>indigoferoid/millettioid clade</taxon>
        <taxon>Phaseoleae</taxon>
        <taxon>Mucuna</taxon>
    </lineage>
</organism>
<feature type="non-terminal residue" evidence="1">
    <location>
        <position position="176"/>
    </location>
</feature>
<reference evidence="1" key="1">
    <citation type="submission" date="2018-05" db="EMBL/GenBank/DDBJ databases">
        <title>Draft genome of Mucuna pruriens seed.</title>
        <authorList>
            <person name="Nnadi N.E."/>
            <person name="Vos R."/>
            <person name="Hasami M.H."/>
            <person name="Devisetty U.K."/>
            <person name="Aguiy J.C."/>
        </authorList>
    </citation>
    <scope>NUCLEOTIDE SEQUENCE [LARGE SCALE GENOMIC DNA]</scope>
    <source>
        <strain evidence="1">JCA_2017</strain>
    </source>
</reference>
<comment type="caution">
    <text evidence="1">The sequence shown here is derived from an EMBL/GenBank/DDBJ whole genome shotgun (WGS) entry which is preliminary data.</text>
</comment>
<evidence type="ECO:0000313" key="2">
    <source>
        <dbReference type="Proteomes" id="UP000257109"/>
    </source>
</evidence>
<dbReference type="OrthoDB" id="1937290at2759"/>